<dbReference type="EMBL" id="UZAF01020759">
    <property type="protein sequence ID" value="VDO72743.1"/>
    <property type="molecule type" value="Genomic_DNA"/>
</dbReference>
<sequence>MFQLSSFAFSLGWLLIAGIVELILSRPPFGFHDAGKF</sequence>
<reference evidence="4" key="1">
    <citation type="submission" date="2017-02" db="UniProtKB">
        <authorList>
            <consortium name="WormBaseParasite"/>
        </authorList>
    </citation>
    <scope>IDENTIFICATION</scope>
</reference>
<dbReference type="AlphaFoldDB" id="A0A0N4X2X9"/>
<keyword evidence="1" id="KW-0812">Transmembrane</keyword>
<dbReference type="Proteomes" id="UP000268014">
    <property type="component" value="Unassembled WGS sequence"/>
</dbReference>
<feature type="transmembrane region" description="Helical" evidence="1">
    <location>
        <begin position="6"/>
        <end position="24"/>
    </location>
</feature>
<evidence type="ECO:0000313" key="2">
    <source>
        <dbReference type="EMBL" id="VDO72743.1"/>
    </source>
</evidence>
<keyword evidence="1" id="KW-1133">Transmembrane helix</keyword>
<dbReference type="WBParaSite" id="HPLM_0001872101-mRNA-1">
    <property type="protein sequence ID" value="HPLM_0001872101-mRNA-1"/>
    <property type="gene ID" value="HPLM_0001872101"/>
</dbReference>
<organism evidence="4">
    <name type="scientific">Haemonchus placei</name>
    <name type="common">Barber's pole worm</name>
    <dbReference type="NCBI Taxonomy" id="6290"/>
    <lineage>
        <taxon>Eukaryota</taxon>
        <taxon>Metazoa</taxon>
        <taxon>Ecdysozoa</taxon>
        <taxon>Nematoda</taxon>
        <taxon>Chromadorea</taxon>
        <taxon>Rhabditida</taxon>
        <taxon>Rhabditina</taxon>
        <taxon>Rhabditomorpha</taxon>
        <taxon>Strongyloidea</taxon>
        <taxon>Trichostrongylidae</taxon>
        <taxon>Haemonchus</taxon>
    </lineage>
</organism>
<name>A0A0N4X2X9_HAEPC</name>
<reference evidence="2 3" key="2">
    <citation type="submission" date="2018-11" db="EMBL/GenBank/DDBJ databases">
        <authorList>
            <consortium name="Pathogen Informatics"/>
        </authorList>
    </citation>
    <scope>NUCLEOTIDE SEQUENCE [LARGE SCALE GENOMIC DNA]</scope>
    <source>
        <strain evidence="2 3">MHpl1</strain>
    </source>
</reference>
<gene>
    <name evidence="2" type="ORF">HPLM_LOCUS18713</name>
</gene>
<keyword evidence="1" id="KW-0472">Membrane</keyword>
<proteinExistence type="predicted"/>
<evidence type="ECO:0000313" key="4">
    <source>
        <dbReference type="WBParaSite" id="HPLM_0001872101-mRNA-1"/>
    </source>
</evidence>
<keyword evidence="3" id="KW-1185">Reference proteome</keyword>
<evidence type="ECO:0000313" key="3">
    <source>
        <dbReference type="Proteomes" id="UP000268014"/>
    </source>
</evidence>
<evidence type="ECO:0000256" key="1">
    <source>
        <dbReference type="SAM" id="Phobius"/>
    </source>
</evidence>
<accession>A0A0N4X2X9</accession>
<protein>
    <submittedName>
        <fullName evidence="4">QacE family quaternary ammonium compound efflux SMR transporter</fullName>
    </submittedName>
</protein>